<dbReference type="PROSITE" id="PS00409">
    <property type="entry name" value="PROKAR_NTER_METHYL"/>
    <property type="match status" value="1"/>
</dbReference>
<keyword evidence="5 6" id="KW-0472">Membrane</keyword>
<dbReference type="Gene3D" id="3.30.700.10">
    <property type="entry name" value="Glycoprotein, Type 4 Pilin"/>
    <property type="match status" value="1"/>
</dbReference>
<accession>A0A2J0LFN8</accession>
<dbReference type="Pfam" id="PF07963">
    <property type="entry name" value="N_methyl"/>
    <property type="match status" value="1"/>
</dbReference>
<evidence type="ECO:0000313" key="7">
    <source>
        <dbReference type="EMBL" id="PIW66662.1"/>
    </source>
</evidence>
<feature type="transmembrane region" description="Helical" evidence="6">
    <location>
        <begin position="6"/>
        <end position="26"/>
    </location>
</feature>
<sequence>MRRGFTLIELLIVIIIIGILATMAIPQYTKMVDKAKRVEAITMLSSIGTASIMYYIQYGMTTSTVDDDYLDITVPSGSKWQYNNTSNTTAPKWIYTWVAQGKGNGVDTNWKVKMDAEMPDGNKAFYESKNATESYKPVYP</sequence>
<comment type="subcellular location">
    <subcellularLocation>
        <location evidence="1">Membrane</location>
        <topology evidence="1">Single-pass membrane protein</topology>
    </subcellularLocation>
</comment>
<gene>
    <name evidence="7" type="ORF">COW11_02170</name>
</gene>
<dbReference type="PANTHER" id="PTHR30093">
    <property type="entry name" value="GENERAL SECRETION PATHWAY PROTEIN G"/>
    <property type="match status" value="1"/>
</dbReference>
<dbReference type="SUPFAM" id="SSF54523">
    <property type="entry name" value="Pili subunits"/>
    <property type="match status" value="1"/>
</dbReference>
<dbReference type="NCBIfam" id="TIGR02532">
    <property type="entry name" value="IV_pilin_GFxxxE"/>
    <property type="match status" value="1"/>
</dbReference>
<protein>
    <submittedName>
        <fullName evidence="7">Pilus assembly protein PilE</fullName>
    </submittedName>
</protein>
<proteinExistence type="predicted"/>
<organism evidence="7 8">
    <name type="scientific">Candidatus Taenaricola geysiri</name>
    <dbReference type="NCBI Taxonomy" id="1974752"/>
    <lineage>
        <taxon>Bacteria</taxon>
        <taxon>Pseudomonadati</taxon>
        <taxon>Candidatus Omnitrophota</taxon>
        <taxon>Candidatus Taenaricola</taxon>
    </lineage>
</organism>
<dbReference type="InterPro" id="IPR045584">
    <property type="entry name" value="Pilin-like"/>
</dbReference>
<evidence type="ECO:0000256" key="1">
    <source>
        <dbReference type="ARBA" id="ARBA00004167"/>
    </source>
</evidence>
<dbReference type="PANTHER" id="PTHR30093:SF44">
    <property type="entry name" value="TYPE II SECRETION SYSTEM CORE PROTEIN G"/>
    <property type="match status" value="1"/>
</dbReference>
<keyword evidence="4 6" id="KW-1133">Transmembrane helix</keyword>
<dbReference type="EMBL" id="PFGP01000038">
    <property type="protein sequence ID" value="PIW66662.1"/>
    <property type="molecule type" value="Genomic_DNA"/>
</dbReference>
<dbReference type="Proteomes" id="UP000231267">
    <property type="component" value="Unassembled WGS sequence"/>
</dbReference>
<dbReference type="AlphaFoldDB" id="A0A2J0LFN8"/>
<dbReference type="InterPro" id="IPR012902">
    <property type="entry name" value="N_methyl_site"/>
</dbReference>
<evidence type="ECO:0000256" key="2">
    <source>
        <dbReference type="ARBA" id="ARBA00022481"/>
    </source>
</evidence>
<feature type="transmembrane region" description="Helical" evidence="6">
    <location>
        <begin position="38"/>
        <end position="56"/>
    </location>
</feature>
<reference evidence="7 8" key="1">
    <citation type="submission" date="2017-09" db="EMBL/GenBank/DDBJ databases">
        <title>Depth-based differentiation of microbial function through sediment-hosted aquifers and enrichment of novel symbionts in the deep terrestrial subsurface.</title>
        <authorList>
            <person name="Probst A.J."/>
            <person name="Ladd B."/>
            <person name="Jarett J.K."/>
            <person name="Geller-Mcgrath D.E."/>
            <person name="Sieber C.M."/>
            <person name="Emerson J.B."/>
            <person name="Anantharaman K."/>
            <person name="Thomas B.C."/>
            <person name="Malmstrom R."/>
            <person name="Stieglmeier M."/>
            <person name="Klingl A."/>
            <person name="Woyke T."/>
            <person name="Ryan C.M."/>
            <person name="Banfield J.F."/>
        </authorList>
    </citation>
    <scope>NUCLEOTIDE SEQUENCE [LARGE SCALE GENOMIC DNA]</scope>
    <source>
        <strain evidence="7">CG12_big_fil_rev_8_21_14_0_65_43_15</strain>
    </source>
</reference>
<evidence type="ECO:0000256" key="4">
    <source>
        <dbReference type="ARBA" id="ARBA00022989"/>
    </source>
</evidence>
<keyword evidence="2" id="KW-0488">Methylation</keyword>
<dbReference type="GO" id="GO:0016020">
    <property type="term" value="C:membrane"/>
    <property type="evidence" value="ECO:0007669"/>
    <property type="project" value="UniProtKB-SubCell"/>
</dbReference>
<name>A0A2J0LFN8_9BACT</name>
<keyword evidence="3 6" id="KW-0812">Transmembrane</keyword>
<comment type="caution">
    <text evidence="7">The sequence shown here is derived from an EMBL/GenBank/DDBJ whole genome shotgun (WGS) entry which is preliminary data.</text>
</comment>
<evidence type="ECO:0000256" key="3">
    <source>
        <dbReference type="ARBA" id="ARBA00022692"/>
    </source>
</evidence>
<evidence type="ECO:0000256" key="6">
    <source>
        <dbReference type="SAM" id="Phobius"/>
    </source>
</evidence>
<evidence type="ECO:0000313" key="8">
    <source>
        <dbReference type="Proteomes" id="UP000231267"/>
    </source>
</evidence>
<evidence type="ECO:0000256" key="5">
    <source>
        <dbReference type="ARBA" id="ARBA00023136"/>
    </source>
</evidence>